<dbReference type="AlphaFoldDB" id="A0A645HHA2"/>
<name>A0A645HHA2_9ZZZZ</name>
<proteinExistence type="predicted"/>
<dbReference type="EMBL" id="VSSQ01093500">
    <property type="protein sequence ID" value="MPN38337.1"/>
    <property type="molecule type" value="Genomic_DNA"/>
</dbReference>
<protein>
    <submittedName>
        <fullName evidence="1">Uncharacterized protein</fullName>
    </submittedName>
</protein>
<accession>A0A645HHA2</accession>
<evidence type="ECO:0000313" key="1">
    <source>
        <dbReference type="EMBL" id="MPN38337.1"/>
    </source>
</evidence>
<gene>
    <name evidence="1" type="ORF">SDC9_185861</name>
</gene>
<reference evidence="1" key="1">
    <citation type="submission" date="2019-08" db="EMBL/GenBank/DDBJ databases">
        <authorList>
            <person name="Kucharzyk K."/>
            <person name="Murdoch R.W."/>
            <person name="Higgins S."/>
            <person name="Loffler F."/>
        </authorList>
    </citation>
    <scope>NUCLEOTIDE SEQUENCE</scope>
</reference>
<sequence length="70" mass="7551">MIKAKNKDLIIPHHTNHSTKVNCKPYSKSVAVIMPPNQQVAKAPIIPANILNVTRTGIAVTSAVILGNIR</sequence>
<comment type="caution">
    <text evidence="1">The sequence shown here is derived from an EMBL/GenBank/DDBJ whole genome shotgun (WGS) entry which is preliminary data.</text>
</comment>
<organism evidence="1">
    <name type="scientific">bioreactor metagenome</name>
    <dbReference type="NCBI Taxonomy" id="1076179"/>
    <lineage>
        <taxon>unclassified sequences</taxon>
        <taxon>metagenomes</taxon>
        <taxon>ecological metagenomes</taxon>
    </lineage>
</organism>